<accession>A0A939HLQ4</accession>
<keyword evidence="1" id="KW-0732">Signal</keyword>
<feature type="chain" id="PRO_5036737874" description="CHRD domain-containing protein" evidence="1">
    <location>
        <begin position="23"/>
        <end position="196"/>
    </location>
</feature>
<dbReference type="RefSeq" id="WP_207846459.1">
    <property type="nucleotide sequence ID" value="NZ_JAFVMH010000005.1"/>
</dbReference>
<protein>
    <recommendedName>
        <fullName evidence="4">CHRD domain-containing protein</fullName>
    </recommendedName>
</protein>
<gene>
    <name evidence="2" type="ORF">J2D77_11685</name>
</gene>
<reference evidence="2" key="1">
    <citation type="submission" date="2021-03" db="EMBL/GenBank/DDBJ databases">
        <title>The complete genome sequence of Acetobacter sp. TBRC 12339.</title>
        <authorList>
            <person name="Charoenyingcharoen P."/>
            <person name="Yukphan P."/>
        </authorList>
    </citation>
    <scope>NUCLEOTIDE SEQUENCE</scope>
    <source>
        <strain evidence="2">TBRC 12339</strain>
    </source>
</reference>
<organism evidence="2 3">
    <name type="scientific">Acetobacter garciniae</name>
    <dbReference type="NCBI Taxonomy" id="2817435"/>
    <lineage>
        <taxon>Bacteria</taxon>
        <taxon>Pseudomonadati</taxon>
        <taxon>Pseudomonadota</taxon>
        <taxon>Alphaproteobacteria</taxon>
        <taxon>Acetobacterales</taxon>
        <taxon>Acetobacteraceae</taxon>
        <taxon>Acetobacter</taxon>
    </lineage>
</organism>
<dbReference type="AlphaFoldDB" id="A0A939HLQ4"/>
<evidence type="ECO:0008006" key="4">
    <source>
        <dbReference type="Google" id="ProtNLM"/>
    </source>
</evidence>
<evidence type="ECO:0000313" key="3">
    <source>
        <dbReference type="Proteomes" id="UP000664073"/>
    </source>
</evidence>
<name>A0A939HLQ4_9PROT</name>
<evidence type="ECO:0000256" key="1">
    <source>
        <dbReference type="SAM" id="SignalP"/>
    </source>
</evidence>
<proteinExistence type="predicted"/>
<comment type="caution">
    <text evidence="2">The sequence shown here is derived from an EMBL/GenBank/DDBJ whole genome shotgun (WGS) entry which is preliminary data.</text>
</comment>
<feature type="signal peptide" evidence="1">
    <location>
        <begin position="1"/>
        <end position="22"/>
    </location>
</feature>
<dbReference type="EMBL" id="JAFVMH010000005">
    <property type="protein sequence ID" value="MBO1325817.1"/>
    <property type="molecule type" value="Genomic_DNA"/>
</dbReference>
<dbReference type="Proteomes" id="UP000664073">
    <property type="component" value="Unassembled WGS sequence"/>
</dbReference>
<evidence type="ECO:0000313" key="2">
    <source>
        <dbReference type="EMBL" id="MBO1325817.1"/>
    </source>
</evidence>
<sequence>MSKLAAVLGAGFLASALHVAHAAPVSHPSSSRPAVSAPEVDGSLLSDYEQDGLVLKDDAQAGTLSIQADPAALHVHDASQSNPYRMTLTDVLSAAATYAYLYFGQHPERNTLSVTATIQPDGLNPVSATGAPDPAAEPAMTLEIARPGFPISADTKPDAYSAQTIGMILDNIDLSKVTMAPWLRTALKKQDAPSTP</sequence>
<keyword evidence="3" id="KW-1185">Reference proteome</keyword>